<dbReference type="SUPFAM" id="SSF53822">
    <property type="entry name" value="Periplasmic binding protein-like I"/>
    <property type="match status" value="5"/>
</dbReference>
<evidence type="ECO:0000313" key="14">
    <source>
        <dbReference type="EMBL" id="KAG2463181.1"/>
    </source>
</evidence>
<gene>
    <name evidence="14" type="primary">Casr_19</name>
    <name evidence="14" type="ORF">GTO96_0000773</name>
</gene>
<keyword evidence="2" id="KW-1003">Cell membrane</keyword>
<keyword evidence="10" id="KW-0807">Transducer</keyword>
<comment type="subcellular location">
    <subcellularLocation>
        <location evidence="1">Cell membrane</location>
        <topology evidence="1">Multi-pass membrane protein</topology>
    </subcellularLocation>
</comment>
<evidence type="ECO:0000256" key="1">
    <source>
        <dbReference type="ARBA" id="ARBA00004651"/>
    </source>
</evidence>
<dbReference type="GO" id="GO:0005886">
    <property type="term" value="C:plasma membrane"/>
    <property type="evidence" value="ECO:0007669"/>
    <property type="project" value="UniProtKB-SubCell"/>
</dbReference>
<dbReference type="GO" id="GO:0004930">
    <property type="term" value="F:G protein-coupled receptor activity"/>
    <property type="evidence" value="ECO:0007669"/>
    <property type="project" value="UniProtKB-KW"/>
</dbReference>
<dbReference type="PANTHER" id="PTHR24061">
    <property type="entry name" value="CALCIUM-SENSING RECEPTOR-RELATED"/>
    <property type="match status" value="1"/>
</dbReference>
<dbReference type="InterPro" id="IPR000337">
    <property type="entry name" value="GPCR_3"/>
</dbReference>
<evidence type="ECO:0000313" key="15">
    <source>
        <dbReference type="Proteomes" id="UP000886611"/>
    </source>
</evidence>
<evidence type="ECO:0000256" key="10">
    <source>
        <dbReference type="ARBA" id="ARBA00023224"/>
    </source>
</evidence>
<reference evidence="14 15" key="1">
    <citation type="journal article" date="2021" name="Cell">
        <title>Tracing the genetic footprints of vertebrate landing in non-teleost ray-finned fishes.</title>
        <authorList>
            <person name="Bi X."/>
            <person name="Wang K."/>
            <person name="Yang L."/>
            <person name="Pan H."/>
            <person name="Jiang H."/>
            <person name="Wei Q."/>
            <person name="Fang M."/>
            <person name="Yu H."/>
            <person name="Zhu C."/>
            <person name="Cai Y."/>
            <person name="He Y."/>
            <person name="Gan X."/>
            <person name="Zeng H."/>
            <person name="Yu D."/>
            <person name="Zhu Y."/>
            <person name="Jiang H."/>
            <person name="Qiu Q."/>
            <person name="Yang H."/>
            <person name="Zhang Y.E."/>
            <person name="Wang W."/>
            <person name="Zhu M."/>
            <person name="He S."/>
            <person name="Zhang G."/>
        </authorList>
    </citation>
    <scope>NUCLEOTIDE SEQUENCE [LARGE SCALE GENOMIC DNA]</scope>
    <source>
        <strain evidence="14">Bchr_013</strain>
    </source>
</reference>
<feature type="non-terminal residue" evidence="14">
    <location>
        <position position="1"/>
    </location>
</feature>
<dbReference type="PRINTS" id="PR00248">
    <property type="entry name" value="GPCRMGR"/>
</dbReference>
<name>A0A8X8BPK8_POLSE</name>
<dbReference type="PRINTS" id="PR01535">
    <property type="entry name" value="VOMERONASL2R"/>
</dbReference>
<feature type="domain" description="Receptor ligand binding region" evidence="12">
    <location>
        <begin position="548"/>
        <end position="639"/>
    </location>
</feature>
<accession>A0A8X8BPK8</accession>
<keyword evidence="6" id="KW-0297">G-protein coupled receptor</keyword>
<evidence type="ECO:0000256" key="8">
    <source>
        <dbReference type="ARBA" id="ARBA00023170"/>
    </source>
</evidence>
<feature type="domain" description="Receptor ligand binding region" evidence="12">
    <location>
        <begin position="386"/>
        <end position="472"/>
    </location>
</feature>
<evidence type="ECO:0000256" key="6">
    <source>
        <dbReference type="ARBA" id="ARBA00023040"/>
    </source>
</evidence>
<dbReference type="Proteomes" id="UP000886611">
    <property type="component" value="Unassembled WGS sequence"/>
</dbReference>
<keyword evidence="4" id="KW-0732">Signal</keyword>
<dbReference type="PANTHER" id="PTHR24061:SF528">
    <property type="entry name" value="C-FAMILY ODORANT RECEPTOR OLFCD2-RELATED"/>
    <property type="match status" value="1"/>
</dbReference>
<evidence type="ECO:0000256" key="4">
    <source>
        <dbReference type="ARBA" id="ARBA00022729"/>
    </source>
</evidence>
<comment type="caution">
    <text evidence="14">The sequence shown here is derived from an EMBL/GenBank/DDBJ whole genome shotgun (WGS) entry which is preliminary data.</text>
</comment>
<dbReference type="Gene3D" id="2.10.50.30">
    <property type="entry name" value="GPCR, family 3, nine cysteines domain"/>
    <property type="match status" value="1"/>
</dbReference>
<dbReference type="FunFam" id="3.40.50.2300:FF:000475">
    <property type="entry name" value="Olfactory receptor C family, g2"/>
    <property type="match status" value="1"/>
</dbReference>
<dbReference type="InterPro" id="IPR004073">
    <property type="entry name" value="GPCR_3_vmron_rcpt_2"/>
</dbReference>
<keyword evidence="9" id="KW-0325">Glycoprotein</keyword>
<evidence type="ECO:0000256" key="7">
    <source>
        <dbReference type="ARBA" id="ARBA00023136"/>
    </source>
</evidence>
<feature type="domain" description="Receptor ligand binding region" evidence="12">
    <location>
        <begin position="48"/>
        <end position="317"/>
    </location>
</feature>
<feature type="region of interest" description="Disordered" evidence="11">
    <location>
        <begin position="965"/>
        <end position="989"/>
    </location>
</feature>
<keyword evidence="7" id="KW-0472">Membrane</keyword>
<feature type="non-terminal residue" evidence="14">
    <location>
        <position position="989"/>
    </location>
</feature>
<sequence length="989" mass="108698">MALANGQKGFFSDESCTKHSVHAIVAQSSSSQTIAVASAIGPFGTPVLVKYFGWTWVGAIRSDSDYGNFGMAAFAQEAQMEGICIEYSEAFFRTDPREKILKIVNLIKKSTSKVIVAFLAHGEALTVLPELLQENVTGLQWIGSESWIADKYLGFHEVLGGALGFVTGNAKIAGLKEFLLNVHLSDDPGNGFVKEFWETVFNCSVSSKSKTDLNSCKGSESLINIDNQYTDVSELRISNNVYKAVYAIAWSLHNLVSCENNGRLQANVTCSTKMQIEPQQLLHELKNVNFTSSNGERVYFDENGDPAARYELVNWQLNKQGLIELVTVGLYDASLSARQQLTLGDTNIIWSSGSNKSNVAFGATAHLPSCFACLSLNFREFQFAKTMMFAVEEINNNTSILPNISLGYNIYDACGSVPQSVRAAMALVNGQQETISDKFCTKRSVHAIIAQSSSSQTIAIATTSGPFRVPVVLDYIKRVNFTTKNGERVYFDENGDPVARYELINWQLTNEGFTEFMTVGFYDASLPSDKRFIMNNSKIVWVNGSVKISHFATCACLSNRNEFPAFFRTIPSDYYQSRALAQLVRQFGWTWVGAIRSDNDYGNNGMATFVQVAQQEGVCIEYSEAFSRNEPRDKILALVEVIKKSLSKVPKSVCSESCPPGTRKAVQKGKPVCCFDCLPCAEGEISNQTDFQFAQTMIYAIEEINNNTDILSGFTLGYKIYDACGSVAISIKAAMALLNDQKDENSDVSCVNSTTVQAIIGESASTPTIAISSAIGPFHIPVISHFATCACLSNRNEFPTFFRTIPSDYYQSRALAKLVKHFGWTWVGTIRSDNDYGNSGMATFAQVAQQEGVCIEYSEAFLKSGPKEKISQIIDIIRKSTSKVIVAFLSLIEMEALVEELLLQNLTGLQWVGSESWITERSLAAGDGYKILNGAIGFAVGIQPLFGDRRTSKLKKNRIKGLDSSQTLRGCVDTKSSRKTSQRGDGENG</sequence>
<evidence type="ECO:0000259" key="13">
    <source>
        <dbReference type="Pfam" id="PF07562"/>
    </source>
</evidence>
<dbReference type="InterPro" id="IPR011500">
    <property type="entry name" value="GPCR_3_9-Cys_dom"/>
</dbReference>
<evidence type="ECO:0000256" key="2">
    <source>
        <dbReference type="ARBA" id="ARBA00022475"/>
    </source>
</evidence>
<dbReference type="EMBL" id="JAATIS010004040">
    <property type="protein sequence ID" value="KAG2463181.1"/>
    <property type="molecule type" value="Genomic_DNA"/>
</dbReference>
<keyword evidence="3" id="KW-0812">Transmembrane</keyword>
<evidence type="ECO:0000256" key="11">
    <source>
        <dbReference type="SAM" id="MobiDB-lite"/>
    </source>
</evidence>
<keyword evidence="15" id="KW-1185">Reference proteome</keyword>
<evidence type="ECO:0000256" key="5">
    <source>
        <dbReference type="ARBA" id="ARBA00022989"/>
    </source>
</evidence>
<feature type="domain" description="GPCR family 3 nine cysteines" evidence="13">
    <location>
        <begin position="649"/>
        <end position="690"/>
    </location>
</feature>
<dbReference type="AlphaFoldDB" id="A0A8X8BPK8"/>
<evidence type="ECO:0000256" key="3">
    <source>
        <dbReference type="ARBA" id="ARBA00022692"/>
    </source>
</evidence>
<dbReference type="FunFam" id="2.10.50.30:FF:000007">
    <property type="entry name" value="Vomeronasal 2, receptor 82"/>
    <property type="match status" value="1"/>
</dbReference>
<proteinExistence type="predicted"/>
<protein>
    <submittedName>
        <fullName evidence="14">CASR protein</fullName>
    </submittedName>
</protein>
<organism evidence="14 15">
    <name type="scientific">Polypterus senegalus</name>
    <name type="common">Senegal bichir</name>
    <dbReference type="NCBI Taxonomy" id="55291"/>
    <lineage>
        <taxon>Eukaryota</taxon>
        <taxon>Metazoa</taxon>
        <taxon>Chordata</taxon>
        <taxon>Craniata</taxon>
        <taxon>Vertebrata</taxon>
        <taxon>Euteleostomi</taxon>
        <taxon>Actinopterygii</taxon>
        <taxon>Polypteriformes</taxon>
        <taxon>Polypteridae</taxon>
        <taxon>Polypterus</taxon>
    </lineage>
</organism>
<evidence type="ECO:0000259" key="12">
    <source>
        <dbReference type="Pfam" id="PF01094"/>
    </source>
</evidence>
<dbReference type="Pfam" id="PF07562">
    <property type="entry name" value="NCD3G"/>
    <property type="match status" value="1"/>
</dbReference>
<dbReference type="FunFam" id="3.40.50.2300:FF:000016">
    <property type="entry name" value="Taste 1 receptor member 2"/>
    <property type="match status" value="2"/>
</dbReference>
<feature type="domain" description="Receptor ligand binding region" evidence="12">
    <location>
        <begin position="695"/>
        <end position="939"/>
    </location>
</feature>
<keyword evidence="8" id="KW-0675">Receptor</keyword>
<dbReference type="InterPro" id="IPR000068">
    <property type="entry name" value="GPCR_3_Ca_sens_rcpt-rel"/>
</dbReference>
<dbReference type="Pfam" id="PF01094">
    <property type="entry name" value="ANF_receptor"/>
    <property type="match status" value="4"/>
</dbReference>
<evidence type="ECO:0000256" key="9">
    <source>
        <dbReference type="ARBA" id="ARBA00023180"/>
    </source>
</evidence>
<dbReference type="InterPro" id="IPR001828">
    <property type="entry name" value="ANF_lig-bd_rcpt"/>
</dbReference>
<keyword evidence="5" id="KW-1133">Transmembrane helix</keyword>
<dbReference type="InterPro" id="IPR038550">
    <property type="entry name" value="GPCR_3_9-Cys_sf"/>
</dbReference>
<dbReference type="InterPro" id="IPR028082">
    <property type="entry name" value="Peripla_BP_I"/>
</dbReference>
<dbReference type="Gene3D" id="3.40.50.2300">
    <property type="match status" value="5"/>
</dbReference>